<protein>
    <submittedName>
        <fullName evidence="2">Alpha/beta hydrolase</fullName>
    </submittedName>
</protein>
<evidence type="ECO:0000259" key="1">
    <source>
        <dbReference type="Pfam" id="PF00561"/>
    </source>
</evidence>
<dbReference type="GO" id="GO:0016787">
    <property type="term" value="F:hydrolase activity"/>
    <property type="evidence" value="ECO:0007669"/>
    <property type="project" value="UniProtKB-KW"/>
</dbReference>
<reference evidence="2 3" key="1">
    <citation type="submission" date="2019-10" db="EMBL/GenBank/DDBJ databases">
        <title>Extracellular Electron Transfer in a Candidatus Methanoperedens spp. Enrichment Culture.</title>
        <authorList>
            <person name="Berger S."/>
            <person name="Rangel Shaw D."/>
            <person name="Berben T."/>
            <person name="In 'T Zandt M."/>
            <person name="Frank J."/>
            <person name="Reimann J."/>
            <person name="Jetten M.S.M."/>
            <person name="Welte C.U."/>
        </authorList>
    </citation>
    <scope>NUCLEOTIDE SEQUENCE [LARGE SCALE GENOMIC DNA]</scope>
    <source>
        <strain evidence="2">SB12</strain>
    </source>
</reference>
<accession>A0A833LYH0</accession>
<dbReference type="Proteomes" id="UP000460298">
    <property type="component" value="Unassembled WGS sequence"/>
</dbReference>
<dbReference type="InterPro" id="IPR000073">
    <property type="entry name" value="AB_hydrolase_1"/>
</dbReference>
<proteinExistence type="predicted"/>
<name>A0A833LYH0_9LEPT</name>
<dbReference type="EMBL" id="WBUI01000003">
    <property type="protein sequence ID" value="KAB2934401.1"/>
    <property type="molecule type" value="Genomic_DNA"/>
</dbReference>
<evidence type="ECO:0000313" key="2">
    <source>
        <dbReference type="EMBL" id="KAB2934401.1"/>
    </source>
</evidence>
<evidence type="ECO:0000313" key="3">
    <source>
        <dbReference type="Proteomes" id="UP000460298"/>
    </source>
</evidence>
<dbReference type="Gene3D" id="3.40.50.1820">
    <property type="entry name" value="alpha/beta hydrolase"/>
    <property type="match status" value="1"/>
</dbReference>
<dbReference type="SUPFAM" id="SSF53474">
    <property type="entry name" value="alpha/beta-Hydrolases"/>
    <property type="match status" value="1"/>
</dbReference>
<gene>
    <name evidence="2" type="ORF">F9K24_05080</name>
</gene>
<sequence>MIREIRSSAKSNARRRRSAVRTVAGWDAIRPTTASLSSVSKEMSISDWRLVRALAGILLMGCSTYAFQPVPPGEAGGWNAVNSELLSTQTMQYLRGENFIGACETSRLTCLLDLDTRLHVTEKRMIALYLAELSYDAGRREKPGSEAFARYHASAIFYASAFLFNEKLKPAAEPFDPAFRTAVDVYNASLGSLMRHEKSVRRPFKKQTIVYPLLRGEMQVLLDPGDLAYMPDSFLGVGVASDYSASGFQNHQRQYGIGAPLILFLKGNDVDRRMNPYRFIAGLDQTYAATAVLVNLQPCSKDSSQTFCADLAVVDPLKRDTVESGKRKLPLEIDLTLPLTGVVAQLEEKAGFFSRLDGDEIDQERGLYMIGPYDPSKTPVIMIHGLASSPMVWFPMINELLSDPVIRSRYQFWVYWYPSSSPILFSNLHFRTTMKDVHRRFGFKSTILVGHSMGGLLARLAVQNSRTTEWLHAADIKQEQFDAVEPRIQTGMRALLDFEPLPFVSRTIYIATPHRGSTLATGFSGYSGRCVMSVPGQIVEASSTLYKAFQDKKNVLDKLKTEGDGVSNLSPSSLLFRVMPPEKGQSVPFHSIIGNRRLTDLDWLTDSVVTYKSAHIEGAASEKLIDSDHSVEEHIEAFLEVRRILKEAAPK</sequence>
<keyword evidence="2" id="KW-0378">Hydrolase</keyword>
<comment type="caution">
    <text evidence="2">The sequence shown here is derived from an EMBL/GenBank/DDBJ whole genome shotgun (WGS) entry which is preliminary data.</text>
</comment>
<dbReference type="InterPro" id="IPR029058">
    <property type="entry name" value="AB_hydrolase_fold"/>
</dbReference>
<organism evidence="2 3">
    <name type="scientific">Leptonema illini</name>
    <dbReference type="NCBI Taxonomy" id="183"/>
    <lineage>
        <taxon>Bacteria</taxon>
        <taxon>Pseudomonadati</taxon>
        <taxon>Spirochaetota</taxon>
        <taxon>Spirochaetia</taxon>
        <taxon>Leptospirales</taxon>
        <taxon>Leptospiraceae</taxon>
        <taxon>Leptonema</taxon>
    </lineage>
</organism>
<dbReference type="AlphaFoldDB" id="A0A833LYH0"/>
<dbReference type="Pfam" id="PF00561">
    <property type="entry name" value="Abhydrolase_1"/>
    <property type="match status" value="1"/>
</dbReference>
<feature type="domain" description="AB hydrolase-1" evidence="1">
    <location>
        <begin position="379"/>
        <end position="463"/>
    </location>
</feature>